<keyword evidence="1" id="KW-0472">Membrane</keyword>
<dbReference type="EMBL" id="MN740525">
    <property type="protein sequence ID" value="QHU31260.1"/>
    <property type="molecule type" value="Genomic_DNA"/>
</dbReference>
<feature type="transmembrane region" description="Helical" evidence="1">
    <location>
        <begin position="6"/>
        <end position="26"/>
    </location>
</feature>
<feature type="transmembrane region" description="Helical" evidence="1">
    <location>
        <begin position="386"/>
        <end position="406"/>
    </location>
</feature>
<protein>
    <submittedName>
        <fullName evidence="2">Uncharacterized protein</fullName>
    </submittedName>
</protein>
<evidence type="ECO:0000256" key="1">
    <source>
        <dbReference type="SAM" id="Phobius"/>
    </source>
</evidence>
<sequence length="437" mass="50412">MFRNTEFEVLLILLILFIVLSMMPVIELKYHNDLYETTETFNKYCLNNDIELLNELDVKDTYMWNMTNYLYDFDTVDTYLNDESQNTYKLQSITVDNGGSGYNSEPTVSIVSNDGKGNGATAKAVIKSGDVSSITVDNGGSGYKSVPNVVIAGGGGTGASATAVLAPDVSDYKWLPEMNSKIYLYYLNMSMAFFLTIIAFFCYSFFYIFKYHLEEHKICMYGDTDADANDFFRYYLYALAIYILLFITFFSIILKKITEIYKTTDTETYEYIILMKGLDTILKENKITNLDNKEIIEILKRHSKNKINDIRYVAIHNKDAMYDLAVAVKKKGKPRDDTTTTITEKDIKNNYENAECKLIRLNNIDRLEYYNSDEAKNKVKGKVADIFRFMYAYIFFLIVPIYLLSVSLKGNYIYLLFTLIIMIVFSISVYNIYNTLQ</sequence>
<proteinExistence type="predicted"/>
<keyword evidence="1" id="KW-1133">Transmembrane helix</keyword>
<name>A0A6C0LLR3_9ZZZZ</name>
<feature type="transmembrane region" description="Helical" evidence="1">
    <location>
        <begin position="234"/>
        <end position="254"/>
    </location>
</feature>
<evidence type="ECO:0000313" key="2">
    <source>
        <dbReference type="EMBL" id="QHU31260.1"/>
    </source>
</evidence>
<reference evidence="2" key="1">
    <citation type="journal article" date="2020" name="Nature">
        <title>Giant virus diversity and host interactions through global metagenomics.</title>
        <authorList>
            <person name="Schulz F."/>
            <person name="Roux S."/>
            <person name="Paez-Espino D."/>
            <person name="Jungbluth S."/>
            <person name="Walsh D.A."/>
            <person name="Denef V.J."/>
            <person name="McMahon K.D."/>
            <person name="Konstantinidis K.T."/>
            <person name="Eloe-Fadrosh E.A."/>
            <person name="Kyrpides N.C."/>
            <person name="Woyke T."/>
        </authorList>
    </citation>
    <scope>NUCLEOTIDE SEQUENCE</scope>
    <source>
        <strain evidence="2">GVMAG-M-3300027963-21</strain>
    </source>
</reference>
<feature type="transmembrane region" description="Helical" evidence="1">
    <location>
        <begin position="412"/>
        <end position="433"/>
    </location>
</feature>
<dbReference type="AlphaFoldDB" id="A0A6C0LLR3"/>
<feature type="transmembrane region" description="Helical" evidence="1">
    <location>
        <begin position="183"/>
        <end position="208"/>
    </location>
</feature>
<keyword evidence="1" id="KW-0812">Transmembrane</keyword>
<organism evidence="2">
    <name type="scientific">viral metagenome</name>
    <dbReference type="NCBI Taxonomy" id="1070528"/>
    <lineage>
        <taxon>unclassified sequences</taxon>
        <taxon>metagenomes</taxon>
        <taxon>organismal metagenomes</taxon>
    </lineage>
</organism>
<accession>A0A6C0LLR3</accession>